<protein>
    <submittedName>
        <fullName evidence="3">Carbon-nitrogen hydrolase</fullName>
    </submittedName>
</protein>
<dbReference type="PANTHER" id="PTHR43674">
    <property type="entry name" value="NITRILASE C965.09-RELATED"/>
    <property type="match status" value="1"/>
</dbReference>
<dbReference type="InterPro" id="IPR003010">
    <property type="entry name" value="C-N_Hydrolase"/>
</dbReference>
<sequence length="301" mass="34155">MTKKVNIGLVQMSCTDDVDANFQKAVVKIREAAQKGANVICLQELFKSLYFCDVEDHGNFALAEVIPGPTTDSLGALAKELGVVIIASLFEKRAHGLYHNTTAVLDADGTYLGKYRKMHIPDDPGYYEKFYFTPGDAPVGDYQEQGDTTGYRIFETKFAKIGVLICWDQWYPEAARITSLMGAEILFYPTAIGWDTNEQDPLINEEQYGAWQTIQRGHAVANGVYVVSVNRVGREAEQQFWGGSFIANPQGRLLYLAPHDEEVTHVEELDLQKLDFYRTTWPFLRDRRIDSYKPILKRYID</sequence>
<evidence type="ECO:0000313" key="3">
    <source>
        <dbReference type="EMBL" id="WAC09531.1"/>
    </source>
</evidence>
<dbReference type="FunFam" id="3.60.110.10:FF:000010">
    <property type="entry name" value="Carbon-nitrogen hydrolase"/>
    <property type="match status" value="1"/>
</dbReference>
<evidence type="ECO:0000256" key="1">
    <source>
        <dbReference type="ARBA" id="ARBA00022801"/>
    </source>
</evidence>
<keyword evidence="4" id="KW-1185">Reference proteome</keyword>
<organism evidence="3 4">
    <name type="scientific">Dyadobacter pollutisoli</name>
    <dbReference type="NCBI Taxonomy" id="2910158"/>
    <lineage>
        <taxon>Bacteria</taxon>
        <taxon>Pseudomonadati</taxon>
        <taxon>Bacteroidota</taxon>
        <taxon>Cytophagia</taxon>
        <taxon>Cytophagales</taxon>
        <taxon>Spirosomataceae</taxon>
        <taxon>Dyadobacter</taxon>
    </lineage>
</organism>
<dbReference type="PROSITE" id="PS50263">
    <property type="entry name" value="CN_HYDROLASE"/>
    <property type="match status" value="1"/>
</dbReference>
<dbReference type="InterPro" id="IPR050345">
    <property type="entry name" value="Aliph_Amidase/BUP"/>
</dbReference>
<dbReference type="CDD" id="cd07573">
    <property type="entry name" value="CPA"/>
    <property type="match status" value="1"/>
</dbReference>
<dbReference type="SUPFAM" id="SSF56317">
    <property type="entry name" value="Carbon-nitrogen hydrolase"/>
    <property type="match status" value="1"/>
</dbReference>
<feature type="domain" description="CN hydrolase" evidence="2">
    <location>
        <begin position="5"/>
        <end position="271"/>
    </location>
</feature>
<keyword evidence="1 3" id="KW-0378">Hydrolase</keyword>
<dbReference type="GO" id="GO:0033388">
    <property type="term" value="P:putrescine biosynthetic process from arginine"/>
    <property type="evidence" value="ECO:0007669"/>
    <property type="project" value="TreeGrafter"/>
</dbReference>
<dbReference type="AlphaFoldDB" id="A0A9E8N6L9"/>
<evidence type="ECO:0000313" key="4">
    <source>
        <dbReference type="Proteomes" id="UP001164653"/>
    </source>
</evidence>
<dbReference type="InterPro" id="IPR036526">
    <property type="entry name" value="C-N_Hydrolase_sf"/>
</dbReference>
<dbReference type="Gene3D" id="3.60.110.10">
    <property type="entry name" value="Carbon-nitrogen hydrolase"/>
    <property type="match status" value="1"/>
</dbReference>
<dbReference type="RefSeq" id="WP_244820648.1">
    <property type="nucleotide sequence ID" value="NZ_CP112998.1"/>
</dbReference>
<reference evidence="3" key="1">
    <citation type="submission" date="2022-11" db="EMBL/GenBank/DDBJ databases">
        <title>Dyadobacter pollutisoli sp. nov., isolated from plastic dumped soil.</title>
        <authorList>
            <person name="Kim J.M."/>
            <person name="Kim K.R."/>
            <person name="Lee J.K."/>
            <person name="Hao L."/>
            <person name="Jeon C.O."/>
        </authorList>
    </citation>
    <scope>NUCLEOTIDE SEQUENCE</scope>
    <source>
        <strain evidence="3">U1</strain>
    </source>
</reference>
<dbReference type="EMBL" id="CP112998">
    <property type="protein sequence ID" value="WAC09531.1"/>
    <property type="molecule type" value="Genomic_DNA"/>
</dbReference>
<name>A0A9E8N6L9_9BACT</name>
<dbReference type="PANTHER" id="PTHR43674:SF2">
    <property type="entry name" value="BETA-UREIDOPROPIONASE"/>
    <property type="match status" value="1"/>
</dbReference>
<gene>
    <name evidence="3" type="ORF">ON006_17410</name>
</gene>
<evidence type="ECO:0000259" key="2">
    <source>
        <dbReference type="PROSITE" id="PS50263"/>
    </source>
</evidence>
<dbReference type="KEGG" id="dpf:ON006_17410"/>
<accession>A0A9E8N6L9</accession>
<dbReference type="Proteomes" id="UP001164653">
    <property type="component" value="Chromosome"/>
</dbReference>
<proteinExistence type="predicted"/>
<dbReference type="Pfam" id="PF00795">
    <property type="entry name" value="CN_hydrolase"/>
    <property type="match status" value="1"/>
</dbReference>
<dbReference type="GO" id="GO:0050126">
    <property type="term" value="F:N-carbamoylputrescine amidase activity"/>
    <property type="evidence" value="ECO:0007669"/>
    <property type="project" value="TreeGrafter"/>
</dbReference>